<reference evidence="9 10" key="1">
    <citation type="submission" date="2020-08" db="EMBL/GenBank/DDBJ databases">
        <title>Novel species isolated from subtropical streams in China.</title>
        <authorList>
            <person name="Lu H."/>
        </authorList>
    </citation>
    <scope>NUCLEOTIDE SEQUENCE [LARGE SCALE GENOMIC DNA]</scope>
    <source>
        <strain evidence="9 10">FT31W</strain>
    </source>
</reference>
<dbReference type="RefSeq" id="WP_186862675.1">
    <property type="nucleotide sequence ID" value="NZ_JACOGC010000002.1"/>
</dbReference>
<comment type="similarity">
    <text evidence="2">Belongs to the UPF0126 family.</text>
</comment>
<dbReference type="Proteomes" id="UP000613113">
    <property type="component" value="Unassembled WGS sequence"/>
</dbReference>
<proteinExistence type="inferred from homology"/>
<accession>A0ABR6YKW5</accession>
<dbReference type="PANTHER" id="PTHR30506:SF3">
    <property type="entry name" value="UPF0126 INNER MEMBRANE PROTEIN YADS-RELATED"/>
    <property type="match status" value="1"/>
</dbReference>
<protein>
    <submittedName>
        <fullName evidence="9">Trimeric intracellular cation channel family protein</fullName>
    </submittedName>
</protein>
<evidence type="ECO:0000313" key="10">
    <source>
        <dbReference type="Proteomes" id="UP000613113"/>
    </source>
</evidence>
<keyword evidence="10" id="KW-1185">Reference proteome</keyword>
<evidence type="ECO:0000256" key="4">
    <source>
        <dbReference type="ARBA" id="ARBA00022692"/>
    </source>
</evidence>
<keyword evidence="3" id="KW-1003">Cell membrane</keyword>
<evidence type="ECO:0000256" key="2">
    <source>
        <dbReference type="ARBA" id="ARBA00008193"/>
    </source>
</evidence>
<keyword evidence="6 7" id="KW-0472">Membrane</keyword>
<comment type="subcellular location">
    <subcellularLocation>
        <location evidence="1">Cell membrane</location>
        <topology evidence="1">Multi-pass membrane protein</topology>
    </subcellularLocation>
</comment>
<organism evidence="9 10">
    <name type="scientific">Undibacterium griseum</name>
    <dbReference type="NCBI Taxonomy" id="2762295"/>
    <lineage>
        <taxon>Bacteria</taxon>
        <taxon>Pseudomonadati</taxon>
        <taxon>Pseudomonadota</taxon>
        <taxon>Betaproteobacteria</taxon>
        <taxon>Burkholderiales</taxon>
        <taxon>Oxalobacteraceae</taxon>
        <taxon>Undibacterium</taxon>
    </lineage>
</organism>
<evidence type="ECO:0000256" key="3">
    <source>
        <dbReference type="ARBA" id="ARBA00022475"/>
    </source>
</evidence>
<evidence type="ECO:0000256" key="5">
    <source>
        <dbReference type="ARBA" id="ARBA00022989"/>
    </source>
</evidence>
<evidence type="ECO:0000256" key="7">
    <source>
        <dbReference type="SAM" id="Phobius"/>
    </source>
</evidence>
<evidence type="ECO:0000259" key="8">
    <source>
        <dbReference type="Pfam" id="PF03458"/>
    </source>
</evidence>
<keyword evidence="4 7" id="KW-0812">Transmembrane</keyword>
<dbReference type="InterPro" id="IPR005115">
    <property type="entry name" value="Gly_transporter"/>
</dbReference>
<feature type="transmembrane region" description="Helical" evidence="7">
    <location>
        <begin position="176"/>
        <end position="193"/>
    </location>
</feature>
<feature type="domain" description="Glycine transporter" evidence="8">
    <location>
        <begin position="95"/>
        <end position="169"/>
    </location>
</feature>
<feature type="transmembrane region" description="Helical" evidence="7">
    <location>
        <begin position="6"/>
        <end position="24"/>
    </location>
</feature>
<comment type="caution">
    <text evidence="9">The sequence shown here is derived from an EMBL/GenBank/DDBJ whole genome shotgun (WGS) entry which is preliminary data.</text>
</comment>
<evidence type="ECO:0000313" key="9">
    <source>
        <dbReference type="EMBL" id="MBC3884538.1"/>
    </source>
</evidence>
<feature type="transmembrane region" description="Helical" evidence="7">
    <location>
        <begin position="118"/>
        <end position="140"/>
    </location>
</feature>
<dbReference type="PANTHER" id="PTHR30506">
    <property type="entry name" value="INNER MEMBRANE PROTEIN"/>
    <property type="match status" value="1"/>
</dbReference>
<keyword evidence="5 7" id="KW-1133">Transmembrane helix</keyword>
<gene>
    <name evidence="9" type="ORF">H8K27_05285</name>
</gene>
<evidence type="ECO:0000256" key="1">
    <source>
        <dbReference type="ARBA" id="ARBA00004651"/>
    </source>
</evidence>
<feature type="transmembrane region" description="Helical" evidence="7">
    <location>
        <begin position="68"/>
        <end position="85"/>
    </location>
</feature>
<name>A0ABR6YKW5_9BURK</name>
<evidence type="ECO:0000256" key="6">
    <source>
        <dbReference type="ARBA" id="ARBA00023136"/>
    </source>
</evidence>
<dbReference type="Pfam" id="PF03458">
    <property type="entry name" value="Gly_transporter"/>
    <property type="match status" value="2"/>
</dbReference>
<dbReference type="EMBL" id="JACOGC010000002">
    <property type="protein sequence ID" value="MBC3884538.1"/>
    <property type="molecule type" value="Genomic_DNA"/>
</dbReference>
<feature type="domain" description="Glycine transporter" evidence="8">
    <location>
        <begin position="8"/>
        <end position="79"/>
    </location>
</feature>
<sequence>MNAMLHTIEVAGIIAFASSGFIEARRKRMDIVGVFTVAFITAFGGGTLRDLLLDRRPLFWVENQEYPILIFVLALIAMPFLRHLRHAVTESVLEWADALGLGLFSVTGTSLALEAEMPVFICAMMGVITGIFGGVLRDVICNEIPLVFRRSQLYATCAFSGCWVFLFLNWLQASEALSLLAGICTTFALRILAIKFDWKLPA</sequence>
<feature type="transmembrane region" description="Helical" evidence="7">
    <location>
        <begin position="92"/>
        <end position="112"/>
    </location>
</feature>
<feature type="transmembrane region" description="Helical" evidence="7">
    <location>
        <begin position="152"/>
        <end position="170"/>
    </location>
</feature>
<feature type="transmembrane region" description="Helical" evidence="7">
    <location>
        <begin position="31"/>
        <end position="48"/>
    </location>
</feature>